<evidence type="ECO:0000313" key="1">
    <source>
        <dbReference type="EMBL" id="PCI77603.1"/>
    </source>
</evidence>
<evidence type="ECO:0000313" key="2">
    <source>
        <dbReference type="Proteomes" id="UP000218767"/>
    </source>
</evidence>
<protein>
    <submittedName>
        <fullName evidence="1">Uncharacterized protein</fullName>
    </submittedName>
</protein>
<dbReference type="EMBL" id="NVUL01000044">
    <property type="protein sequence ID" value="PCI77603.1"/>
    <property type="molecule type" value="Genomic_DNA"/>
</dbReference>
<dbReference type="AlphaFoldDB" id="A0A2A4X4S2"/>
<accession>A0A2A4X4S2</accession>
<proteinExistence type="predicted"/>
<gene>
    <name evidence="1" type="ORF">COB20_07775</name>
</gene>
<comment type="caution">
    <text evidence="1">The sequence shown here is derived from an EMBL/GenBank/DDBJ whole genome shotgun (WGS) entry which is preliminary data.</text>
</comment>
<organism evidence="1 2">
    <name type="scientific">SAR86 cluster bacterium</name>
    <dbReference type="NCBI Taxonomy" id="2030880"/>
    <lineage>
        <taxon>Bacteria</taxon>
        <taxon>Pseudomonadati</taxon>
        <taxon>Pseudomonadota</taxon>
        <taxon>Gammaproteobacteria</taxon>
        <taxon>SAR86 cluster</taxon>
    </lineage>
</organism>
<sequence>MSKPKIAGIVVGLVLLVVVVGWASTAPYLSNSGLGRTPGVMIGGTITPALNDFSPLNDSVRGPLKFKLSGFPPFVNYLSWVGTPDGVITATRPDNGYWARRVRSSGGDGLLRIGDQTFEMTATEIHGDDRLAMMGQWAAKSGRTLDQPAYPGSEPLRDWKVFFWTPRS</sequence>
<dbReference type="Proteomes" id="UP000218767">
    <property type="component" value="Unassembled WGS sequence"/>
</dbReference>
<name>A0A2A4X4S2_9GAMM</name>
<reference evidence="2" key="1">
    <citation type="submission" date="2017-08" db="EMBL/GenBank/DDBJ databases">
        <title>A dynamic microbial community with high functional redundancy inhabits the cold, oxic subseafloor aquifer.</title>
        <authorList>
            <person name="Tully B.J."/>
            <person name="Wheat C.G."/>
            <person name="Glazer B.T."/>
            <person name="Huber J.A."/>
        </authorList>
    </citation>
    <scope>NUCLEOTIDE SEQUENCE [LARGE SCALE GENOMIC DNA]</scope>
</reference>